<organism evidence="2 3">
    <name type="scientific">Plasmodium malariae</name>
    <dbReference type="NCBI Taxonomy" id="5858"/>
    <lineage>
        <taxon>Eukaryota</taxon>
        <taxon>Sar</taxon>
        <taxon>Alveolata</taxon>
        <taxon>Apicomplexa</taxon>
        <taxon>Aconoidasida</taxon>
        <taxon>Haemosporida</taxon>
        <taxon>Plasmodiidae</taxon>
        <taxon>Plasmodium</taxon>
        <taxon>Plasmodium (Plasmodium)</taxon>
    </lineage>
</organism>
<dbReference type="VEuPathDB" id="PlasmoDB:PmUG01_12037900"/>
<evidence type="ECO:0000313" key="3">
    <source>
        <dbReference type="Proteomes" id="UP000219799"/>
    </source>
</evidence>
<evidence type="ECO:0000313" key="2">
    <source>
        <dbReference type="EMBL" id="SBT80147.1"/>
    </source>
</evidence>
<proteinExistence type="predicted"/>
<accession>A0A1C3L0V8</accession>
<dbReference type="EMBL" id="LT594500">
    <property type="protein sequence ID" value="SBT80147.1"/>
    <property type="molecule type" value="Genomic_DNA"/>
</dbReference>
<dbReference type="AlphaFoldDB" id="A0A1C3L0V8"/>
<protein>
    <submittedName>
        <fullName evidence="2">Uncharacterized protein</fullName>
    </submittedName>
</protein>
<dbReference type="Proteomes" id="UP000219799">
    <property type="component" value="Chromosome 12"/>
</dbReference>
<name>A0A1C3L0V8_PLAMA</name>
<gene>
    <name evidence="2" type="primary">PmlGA01_120031300</name>
    <name evidence="2" type="ORF">PMLGA01_120031300</name>
</gene>
<feature type="non-terminal residue" evidence="2">
    <location>
        <position position="351"/>
    </location>
</feature>
<sequence>MVLPSPSVSRSKKRGLKIPGGVNKKRSILKYKASTSAYGLLGGTLLLLLSSSSLQESSHECVKGRICSGANGISSSSSSSSSNRDNGHGKLHTEGVYSPFININRKMLAKKSRVKYLRYLRKRVYSYFKLIHNVYFNLAGKKKKKKNSIFNKNGGNFFHIFYRNFFIKTLNIIKIKSKISEIVRRKNEIYKKVVAKIKERSGVPKRKHRMEEQKVHKTRGKKEGELKNYEKYHKTVLDLLAIIKNQDKTITNNMINMLSNINEYLNQFYANICHCIPSENSEKRDVVNAMNQKIESLKEDIHFIFPYERNIFRTNRNNYFNDSDSWETQGRLYIGNEHTSSNVNTLNISCD</sequence>
<evidence type="ECO:0000256" key="1">
    <source>
        <dbReference type="SAM" id="MobiDB-lite"/>
    </source>
</evidence>
<feature type="region of interest" description="Disordered" evidence="1">
    <location>
        <begin position="201"/>
        <end position="220"/>
    </location>
</feature>
<reference evidence="2 3" key="1">
    <citation type="submission" date="2016-06" db="EMBL/GenBank/DDBJ databases">
        <authorList>
            <consortium name="Pathogen Informatics"/>
        </authorList>
    </citation>
    <scope>NUCLEOTIDE SEQUENCE [LARGE SCALE GENOMIC DNA]</scope>
    <source>
        <strain evidence="2">PmlGA01</strain>
    </source>
</reference>
<feature type="compositionally biased region" description="Basic and acidic residues" evidence="1">
    <location>
        <begin position="209"/>
        <end position="220"/>
    </location>
</feature>